<feature type="region of interest" description="Disordered" evidence="1">
    <location>
        <begin position="1"/>
        <end position="21"/>
    </location>
</feature>
<proteinExistence type="predicted"/>
<sequence length="203" mass="22367">MTEKVEEEGNEEEESVWVSSSAPGDLRVPLPAAWWVVPLTDSAACSRSVRALVERQVGRADVEVSLRHELRRELSATLDAAHREGGRLFATSLMDVAGRPVSATVTTFRLGQEQTLNSERRRVRILGGEASEAIGPHGTVLRQVRESNGPDVWGCTDLRQLVVDYWFDPDDGEGLFRATFTTPHLPLRDAMTELFDTIVAGIG</sequence>
<keyword evidence="3" id="KW-1185">Reference proteome</keyword>
<dbReference type="STRING" id="545619.SAMN04489860_0535"/>
<dbReference type="EMBL" id="LT629776">
    <property type="protein sequence ID" value="SDR98408.1"/>
    <property type="molecule type" value="Genomic_DNA"/>
</dbReference>
<feature type="compositionally biased region" description="Acidic residues" evidence="1">
    <location>
        <begin position="1"/>
        <end position="15"/>
    </location>
</feature>
<protein>
    <submittedName>
        <fullName evidence="2">Uncharacterized protein</fullName>
    </submittedName>
</protein>
<gene>
    <name evidence="2" type="ORF">SAMN04489860_0535</name>
</gene>
<evidence type="ECO:0000313" key="3">
    <source>
        <dbReference type="Proteomes" id="UP000185663"/>
    </source>
</evidence>
<reference evidence="2 3" key="1">
    <citation type="submission" date="2016-10" db="EMBL/GenBank/DDBJ databases">
        <authorList>
            <person name="de Groot N.N."/>
        </authorList>
    </citation>
    <scope>NUCLEOTIDE SEQUENCE [LARGE SCALE GENOMIC DNA]</scope>
    <source>
        <strain evidence="2 3">DSM 22126</strain>
    </source>
</reference>
<accession>A0A1H1NHE5</accession>
<dbReference type="Proteomes" id="UP000185663">
    <property type="component" value="Chromosome I"/>
</dbReference>
<dbReference type="eggNOG" id="ENOG5031WK1">
    <property type="taxonomic scope" value="Bacteria"/>
</dbReference>
<dbReference type="AlphaFoldDB" id="A0A1H1NHE5"/>
<organism evidence="2 3">
    <name type="scientific">Paraoerskovia marina</name>
    <dbReference type="NCBI Taxonomy" id="545619"/>
    <lineage>
        <taxon>Bacteria</taxon>
        <taxon>Bacillati</taxon>
        <taxon>Actinomycetota</taxon>
        <taxon>Actinomycetes</taxon>
        <taxon>Micrococcales</taxon>
        <taxon>Cellulomonadaceae</taxon>
        <taxon>Paraoerskovia</taxon>
    </lineage>
</organism>
<name>A0A1H1NHE5_9CELL</name>
<evidence type="ECO:0000256" key="1">
    <source>
        <dbReference type="SAM" id="MobiDB-lite"/>
    </source>
</evidence>
<evidence type="ECO:0000313" key="2">
    <source>
        <dbReference type="EMBL" id="SDR98408.1"/>
    </source>
</evidence>